<evidence type="ECO:0000313" key="2">
    <source>
        <dbReference type="Proteomes" id="UP000005709"/>
    </source>
</evidence>
<dbReference type="Proteomes" id="UP000005709">
    <property type="component" value="Unassembled WGS sequence"/>
</dbReference>
<name>C8PKD3_9BACT</name>
<reference evidence="1 2" key="1">
    <citation type="submission" date="2009-07" db="EMBL/GenBank/DDBJ databases">
        <authorList>
            <person name="Madupu R."/>
            <person name="Sebastian Y."/>
            <person name="Durkin A.S."/>
            <person name="Torralba M."/>
            <person name="Methe B."/>
            <person name="Sutton G.G."/>
            <person name="Strausberg R.L."/>
            <person name="Nelson K.E."/>
        </authorList>
    </citation>
    <scope>NUCLEOTIDE SEQUENCE [LARGE SCALE GENOMIC DNA]</scope>
    <source>
        <strain evidence="1 2">RM3268</strain>
    </source>
</reference>
<accession>C8PKD3</accession>
<keyword evidence="2" id="KW-1185">Reference proteome</keyword>
<organism evidence="1 2">
    <name type="scientific">Campylobacter gracilis RM3268</name>
    <dbReference type="NCBI Taxonomy" id="553220"/>
    <lineage>
        <taxon>Bacteria</taxon>
        <taxon>Pseudomonadati</taxon>
        <taxon>Campylobacterota</taxon>
        <taxon>Epsilonproteobacteria</taxon>
        <taxon>Campylobacterales</taxon>
        <taxon>Campylobacteraceae</taxon>
        <taxon>Campylobacter</taxon>
    </lineage>
</organism>
<dbReference type="AlphaFoldDB" id="C8PKD3"/>
<sequence>MFKFINAAYRYRVRLPRRRIKCRDLTARNQSNKTHPPRSKALLASVRLSVARRRVLAAWQNTTRRLRLRPLHPRIFETSNDPHRR</sequence>
<comment type="caution">
    <text evidence="1">The sequence shown here is derived from an EMBL/GenBank/DDBJ whole genome shotgun (WGS) entry which is preliminary data.</text>
</comment>
<proteinExistence type="predicted"/>
<evidence type="ECO:0000313" key="1">
    <source>
        <dbReference type="EMBL" id="EEV16542.1"/>
    </source>
</evidence>
<gene>
    <name evidence="1" type="ORF">CAMGR0001_0149</name>
</gene>
<dbReference type="EMBL" id="ACYG01000030">
    <property type="protein sequence ID" value="EEV16542.1"/>
    <property type="molecule type" value="Genomic_DNA"/>
</dbReference>
<protein>
    <submittedName>
        <fullName evidence="1">Uncharacterized protein</fullName>
    </submittedName>
</protein>